<dbReference type="AlphaFoldDB" id="A0AAV5QVJ8"/>
<evidence type="ECO:0000256" key="1">
    <source>
        <dbReference type="SAM" id="MobiDB-lite"/>
    </source>
</evidence>
<protein>
    <submittedName>
        <fullName evidence="2">Uncharacterized protein</fullName>
    </submittedName>
</protein>
<feature type="compositionally biased region" description="Polar residues" evidence="1">
    <location>
        <begin position="194"/>
        <end position="218"/>
    </location>
</feature>
<dbReference type="GeneID" id="90076910"/>
<dbReference type="EMBL" id="BTFZ01000020">
    <property type="protein sequence ID" value="GMM38922.1"/>
    <property type="molecule type" value="Genomic_DNA"/>
</dbReference>
<sequence length="245" mass="27012">MSHFSYASTPNYTSSPILTNVSNDYYHQSIPNDNILYSSNVSATSNNAGGSYFSAKVSPNLTNAAINTNQGFHIPSNNNMGSPLSIASATSSIVSSTSNSSSGSYSSRNQYFCSKGFDFEDDFEFVPDLLMKPQPQQQQQNHHHVSSNSVSNYDYDYYYSHSPDSSYGSIPSQQQQQQHHQQYKFNPYKSVTFSPKTSPNKLNTESPKTTHSSLNGNIAGTPRVKKVIEIVNPNTGMRVDGIITK</sequence>
<accession>A0AAV5QVJ8</accession>
<organism evidence="2 3">
    <name type="scientific">Saccharomycopsis crataegensis</name>
    <dbReference type="NCBI Taxonomy" id="43959"/>
    <lineage>
        <taxon>Eukaryota</taxon>
        <taxon>Fungi</taxon>
        <taxon>Dikarya</taxon>
        <taxon>Ascomycota</taxon>
        <taxon>Saccharomycotina</taxon>
        <taxon>Saccharomycetes</taxon>
        <taxon>Saccharomycopsidaceae</taxon>
        <taxon>Saccharomycopsis</taxon>
    </lineage>
</organism>
<evidence type="ECO:0000313" key="3">
    <source>
        <dbReference type="Proteomes" id="UP001360560"/>
    </source>
</evidence>
<evidence type="ECO:0000313" key="2">
    <source>
        <dbReference type="EMBL" id="GMM38922.1"/>
    </source>
</evidence>
<keyword evidence="3" id="KW-1185">Reference proteome</keyword>
<dbReference type="Proteomes" id="UP001360560">
    <property type="component" value="Unassembled WGS sequence"/>
</dbReference>
<gene>
    <name evidence="2" type="ORF">DASC09_062610</name>
</gene>
<name>A0AAV5QVJ8_9ASCO</name>
<feature type="region of interest" description="Disordered" evidence="1">
    <location>
        <begin position="194"/>
        <end position="220"/>
    </location>
</feature>
<reference evidence="2 3" key="1">
    <citation type="journal article" date="2023" name="Elife">
        <title>Identification of key yeast species and microbe-microbe interactions impacting larval growth of Drosophila in the wild.</title>
        <authorList>
            <person name="Mure A."/>
            <person name="Sugiura Y."/>
            <person name="Maeda R."/>
            <person name="Honda K."/>
            <person name="Sakurai N."/>
            <person name="Takahashi Y."/>
            <person name="Watada M."/>
            <person name="Katoh T."/>
            <person name="Gotoh A."/>
            <person name="Gotoh Y."/>
            <person name="Taniguchi I."/>
            <person name="Nakamura K."/>
            <person name="Hayashi T."/>
            <person name="Katayama T."/>
            <person name="Uemura T."/>
            <person name="Hattori Y."/>
        </authorList>
    </citation>
    <scope>NUCLEOTIDE SEQUENCE [LARGE SCALE GENOMIC DNA]</scope>
    <source>
        <strain evidence="2 3">SC-9</strain>
    </source>
</reference>
<comment type="caution">
    <text evidence="2">The sequence shown here is derived from an EMBL/GenBank/DDBJ whole genome shotgun (WGS) entry which is preliminary data.</text>
</comment>
<proteinExistence type="predicted"/>
<dbReference type="RefSeq" id="XP_064855917.1">
    <property type="nucleotide sequence ID" value="XM_064999845.1"/>
</dbReference>